<keyword evidence="1" id="KW-0175">Coiled coil</keyword>
<gene>
    <name evidence="5" type="ORF">EI983_02215</name>
</gene>
<name>A0A6I6ISQ9_9RHOB</name>
<dbReference type="NCBIfam" id="TIGR02231">
    <property type="entry name" value="mucoidy inhibitor MuiA family protein"/>
    <property type="match status" value="1"/>
</dbReference>
<dbReference type="KEGG" id="rom:EI983_02215"/>
<evidence type="ECO:0000259" key="3">
    <source>
        <dbReference type="Pfam" id="PF13598"/>
    </source>
</evidence>
<dbReference type="PANTHER" id="PTHR31005">
    <property type="entry name" value="DUF4139 DOMAIN-CONTAINING PROTEIN"/>
    <property type="match status" value="1"/>
</dbReference>
<feature type="chain" id="PRO_5026209203" evidence="2">
    <location>
        <begin position="19"/>
        <end position="547"/>
    </location>
</feature>
<proteinExistence type="predicted"/>
<dbReference type="Proteomes" id="UP000428330">
    <property type="component" value="Chromosome"/>
</dbReference>
<dbReference type="InterPro" id="IPR011935">
    <property type="entry name" value="CHP02231"/>
</dbReference>
<dbReference type="AlphaFoldDB" id="A0A6I6ISQ9"/>
<feature type="signal peptide" evidence="2">
    <location>
        <begin position="1"/>
        <end position="18"/>
    </location>
</feature>
<evidence type="ECO:0000259" key="4">
    <source>
        <dbReference type="Pfam" id="PF13600"/>
    </source>
</evidence>
<dbReference type="InterPro" id="IPR037291">
    <property type="entry name" value="DUF4139"/>
</dbReference>
<feature type="domain" description="DUF4139" evidence="3">
    <location>
        <begin position="228"/>
        <end position="542"/>
    </location>
</feature>
<dbReference type="OrthoDB" id="580912at2"/>
<feature type="coiled-coil region" evidence="1">
    <location>
        <begin position="171"/>
        <end position="205"/>
    </location>
</feature>
<dbReference type="Pfam" id="PF13600">
    <property type="entry name" value="DUF4140"/>
    <property type="match status" value="1"/>
</dbReference>
<evidence type="ECO:0000256" key="1">
    <source>
        <dbReference type="SAM" id="Coils"/>
    </source>
</evidence>
<evidence type="ECO:0000256" key="2">
    <source>
        <dbReference type="SAM" id="SignalP"/>
    </source>
</evidence>
<dbReference type="EMBL" id="CP034348">
    <property type="protein sequence ID" value="QGY00271.1"/>
    <property type="molecule type" value="Genomic_DNA"/>
</dbReference>
<reference evidence="6" key="1">
    <citation type="submission" date="2018-12" db="EMBL/GenBank/DDBJ databases">
        <title>Complete genome sequence of Roseovarius sp. MME-070.</title>
        <authorList>
            <person name="Nam Y.-D."/>
            <person name="Kang J."/>
            <person name="Chung W.-H."/>
            <person name="Park Y.S."/>
        </authorList>
    </citation>
    <scope>NUCLEOTIDE SEQUENCE [LARGE SCALE GENOMIC DNA]</scope>
    <source>
        <strain evidence="6">MME-070</strain>
    </source>
</reference>
<keyword evidence="6" id="KW-1185">Reference proteome</keyword>
<protein>
    <submittedName>
        <fullName evidence="5">Mucoidy inhibitor MuiA family protein</fullName>
    </submittedName>
</protein>
<evidence type="ECO:0000313" key="6">
    <source>
        <dbReference type="Proteomes" id="UP000428330"/>
    </source>
</evidence>
<dbReference type="InterPro" id="IPR025554">
    <property type="entry name" value="DUF4140"/>
</dbReference>
<dbReference type="PANTHER" id="PTHR31005:SF8">
    <property type="entry name" value="DUF4139 DOMAIN-CONTAINING PROTEIN"/>
    <property type="match status" value="1"/>
</dbReference>
<feature type="domain" description="DUF4140" evidence="4">
    <location>
        <begin position="30"/>
        <end position="136"/>
    </location>
</feature>
<evidence type="ECO:0000313" key="5">
    <source>
        <dbReference type="EMBL" id="QGY00271.1"/>
    </source>
</evidence>
<accession>A0A6I6ISQ9</accession>
<keyword evidence="2" id="KW-0732">Signal</keyword>
<feature type="coiled-coil region" evidence="1">
    <location>
        <begin position="98"/>
        <end position="132"/>
    </location>
</feature>
<organism evidence="5 6">
    <name type="scientific">Roseovarius faecimaris</name>
    <dbReference type="NCBI Taxonomy" id="2494550"/>
    <lineage>
        <taxon>Bacteria</taxon>
        <taxon>Pseudomonadati</taxon>
        <taxon>Pseudomonadota</taxon>
        <taxon>Alphaproteobacteria</taxon>
        <taxon>Rhodobacterales</taxon>
        <taxon>Roseobacteraceae</taxon>
        <taxon>Roseovarius</taxon>
    </lineage>
</organism>
<dbReference type="Pfam" id="PF13598">
    <property type="entry name" value="DUF4139"/>
    <property type="match status" value="1"/>
</dbReference>
<sequence length="547" mass="59866">MRFFALCLTLTSPVALFAGDIPVSSMVSAATLYPEGATITREAAFDAPAGEHRLILTDLPESTPLESIRVAVEGATMGSLTLREDYVPPRTDGPGAAIEAAEAEVDRQEIRLSQAQADIQAIRLEADAARARAAFLRQLGEGEGVAALDTAALRDLLGMIGEETLTALQTAHEAERRADLAARDLKDIEEELEQARQALRALVPEDEERALLAVTITSPEPTSGRLVITYNTYDSLWLPVYDLKLDRADEVLTFERGAFVAQGTGENWINVALTLSTVRPTERIAPWEVGPHLRRIYDPEEEARARARAVAETDAMLGAVGGAMEEPYIAPAVEAAMSADFDGLAVTYTYPQPVSLASGADYLRLALDTLETDVEIKARAVPLNEDVAYLTAELTNDMNELILPTHLANFYLDGRFMGQSHLEMIPAGADADIAFGPIDGLRLTRTVLNRNEGDRGMLSRSTEQVEEVRIEIENLTGTGWDVDLIDRVPYSEQEDLEITWSADPMPDEQDIDGKRGVMEWELYVGADETSTVTLSHQMEWPEGQALR</sequence>